<keyword evidence="2" id="KW-1185">Reference proteome</keyword>
<comment type="caution">
    <text evidence="1">The sequence shown here is derived from an EMBL/GenBank/DDBJ whole genome shotgun (WGS) entry which is preliminary data.</text>
</comment>
<evidence type="ECO:0000313" key="2">
    <source>
        <dbReference type="Proteomes" id="UP001165297"/>
    </source>
</evidence>
<protein>
    <submittedName>
        <fullName evidence="1">Uncharacterized protein</fullName>
    </submittedName>
</protein>
<evidence type="ECO:0000313" key="1">
    <source>
        <dbReference type="EMBL" id="MCB2379308.1"/>
    </source>
</evidence>
<dbReference type="RefSeq" id="WP_226188035.1">
    <property type="nucleotide sequence ID" value="NZ_JAJADQ010000009.1"/>
</dbReference>
<sequence length="106" mass="11895">MLQKPIAAEISASAPGRRRWVDIHYELNRQPSTGPQPPQHLYCIIDREFDTALLELYAPDGDEDLALICENDYHVADEPQLYAVLTELGIDPGSFDAPWNVAHPVL</sequence>
<accession>A0ABS8AFU3</accession>
<dbReference type="EMBL" id="JAJADQ010000009">
    <property type="protein sequence ID" value="MCB2379308.1"/>
    <property type="molecule type" value="Genomic_DNA"/>
</dbReference>
<organism evidence="1 2">
    <name type="scientific">Hymenobacter nitidus</name>
    <dbReference type="NCBI Taxonomy" id="2880929"/>
    <lineage>
        <taxon>Bacteria</taxon>
        <taxon>Pseudomonadati</taxon>
        <taxon>Bacteroidota</taxon>
        <taxon>Cytophagia</taxon>
        <taxon>Cytophagales</taxon>
        <taxon>Hymenobacteraceae</taxon>
        <taxon>Hymenobacter</taxon>
    </lineage>
</organism>
<reference evidence="1" key="1">
    <citation type="submission" date="2021-10" db="EMBL/GenBank/DDBJ databases">
        <authorList>
            <person name="Dean J.D."/>
            <person name="Kim M.K."/>
            <person name="Newey C.N."/>
            <person name="Stoker T.S."/>
            <person name="Thompson D.W."/>
            <person name="Grose J.H."/>
        </authorList>
    </citation>
    <scope>NUCLEOTIDE SEQUENCE</scope>
    <source>
        <strain evidence="1">BT635</strain>
    </source>
</reference>
<proteinExistence type="predicted"/>
<dbReference type="Proteomes" id="UP001165297">
    <property type="component" value="Unassembled WGS sequence"/>
</dbReference>
<name>A0ABS8AFU3_9BACT</name>
<gene>
    <name evidence="1" type="ORF">LGH70_17050</name>
</gene>